<feature type="transmembrane region" description="Helical" evidence="7">
    <location>
        <begin position="268"/>
        <end position="289"/>
    </location>
</feature>
<evidence type="ECO:0000256" key="6">
    <source>
        <dbReference type="SAM" id="MobiDB-lite"/>
    </source>
</evidence>
<evidence type="ECO:0000256" key="3">
    <source>
        <dbReference type="ARBA" id="ARBA00022692"/>
    </source>
</evidence>
<reference evidence="8" key="1">
    <citation type="submission" date="2021-01" db="EMBL/GenBank/DDBJ databases">
        <authorList>
            <person name="Corre E."/>
            <person name="Pelletier E."/>
            <person name="Niang G."/>
            <person name="Scheremetjew M."/>
            <person name="Finn R."/>
            <person name="Kale V."/>
            <person name="Holt S."/>
            <person name="Cochrane G."/>
            <person name="Meng A."/>
            <person name="Brown T."/>
            <person name="Cohen L."/>
        </authorList>
    </citation>
    <scope>NUCLEOTIDE SEQUENCE</scope>
    <source>
        <strain evidence="8">SPMC142</strain>
    </source>
</reference>
<evidence type="ECO:0000256" key="1">
    <source>
        <dbReference type="ARBA" id="ARBA00004141"/>
    </source>
</evidence>
<dbReference type="PROSITE" id="PS50267">
    <property type="entry name" value="NA_NEUROTRAN_SYMP_3"/>
    <property type="match status" value="1"/>
</dbReference>
<dbReference type="GO" id="GO:0035725">
    <property type="term" value="P:sodium ion transmembrane transport"/>
    <property type="evidence" value="ECO:0007669"/>
    <property type="project" value="TreeGrafter"/>
</dbReference>
<dbReference type="EMBL" id="HBIQ01079402">
    <property type="protein sequence ID" value="CAE0582024.1"/>
    <property type="molecule type" value="Transcribed_RNA"/>
</dbReference>
<sequence>MKGLTLPNASAGIRMYLQGENPATGELPDVAEVLGDTQIWADACAQIFFSLGVCMGVMTSYASYNPRDKPIIKNAFIISLGNCSLSFFAGFAVFSVVGYLNGLGHPVASRTSSIGLAFIAYPSAIETLPGANFWSLLLSLTLFMLGIDSAFSFVEAASTVIYDTPTGKKSPRMLTALILCSIGAVMSVIFCFNWGFTFFDVIDHYLAVYLMLLLGLFQAFAISWVYEAGEVMEKHGKGPVLVLTFSYWIPLVLGGIVGFASIPTMNVNWVFCVLLIVSTICGSIVSLCMSKLSFKEWYFQIALSGVRKIARSMTKLSKKPGDPRAWWEGIFESWWGLSIKYFIPWALWWLLVMSARNDLVAPYGGYNVFWQWIGFLFPLAGILSFFVPLLVCTRREDFGPEVDEAFEEEVRANPNNQVSPATELTKQNA</sequence>
<keyword evidence="3 7" id="KW-0812">Transmembrane</keyword>
<feature type="transmembrane region" description="Helical" evidence="7">
    <location>
        <begin position="238"/>
        <end position="262"/>
    </location>
</feature>
<keyword evidence="2" id="KW-0813">Transport</keyword>
<evidence type="ECO:0000256" key="7">
    <source>
        <dbReference type="SAM" id="Phobius"/>
    </source>
</evidence>
<dbReference type="PANTHER" id="PTHR11616:SF240">
    <property type="entry name" value="BLOATED TUBULES, ISOFORM B-RELATED"/>
    <property type="match status" value="1"/>
</dbReference>
<name>A0A7S3TEF4_9SPIT</name>
<evidence type="ECO:0000256" key="2">
    <source>
        <dbReference type="ARBA" id="ARBA00022448"/>
    </source>
</evidence>
<dbReference type="PRINTS" id="PR00176">
    <property type="entry name" value="NANEUSMPORT"/>
</dbReference>
<feature type="transmembrane region" description="Helical" evidence="7">
    <location>
        <begin position="39"/>
        <end position="64"/>
    </location>
</feature>
<feature type="transmembrane region" description="Helical" evidence="7">
    <location>
        <begin position="334"/>
        <end position="352"/>
    </location>
</feature>
<organism evidence="8">
    <name type="scientific">Strombidinopsis acuminata</name>
    <dbReference type="NCBI Taxonomy" id="141414"/>
    <lineage>
        <taxon>Eukaryota</taxon>
        <taxon>Sar</taxon>
        <taxon>Alveolata</taxon>
        <taxon>Ciliophora</taxon>
        <taxon>Intramacronucleata</taxon>
        <taxon>Spirotrichea</taxon>
        <taxon>Choreotrichia</taxon>
        <taxon>Choreotrichida</taxon>
        <taxon>Strombidinopsidae</taxon>
        <taxon>Strombidinopsis</taxon>
    </lineage>
</organism>
<feature type="transmembrane region" description="Helical" evidence="7">
    <location>
        <begin position="174"/>
        <end position="199"/>
    </location>
</feature>
<dbReference type="PANTHER" id="PTHR11616">
    <property type="entry name" value="SODIUM/CHLORIDE DEPENDENT TRANSPORTER"/>
    <property type="match status" value="1"/>
</dbReference>
<feature type="transmembrane region" description="Helical" evidence="7">
    <location>
        <begin position="76"/>
        <end position="100"/>
    </location>
</feature>
<dbReference type="InterPro" id="IPR000175">
    <property type="entry name" value="Na/ntran_symport"/>
</dbReference>
<evidence type="ECO:0000313" key="8">
    <source>
        <dbReference type="EMBL" id="CAE0582024.1"/>
    </source>
</evidence>
<dbReference type="Pfam" id="PF00209">
    <property type="entry name" value="SNF"/>
    <property type="match status" value="1"/>
</dbReference>
<feature type="region of interest" description="Disordered" evidence="6">
    <location>
        <begin position="409"/>
        <end position="429"/>
    </location>
</feature>
<evidence type="ECO:0000256" key="4">
    <source>
        <dbReference type="ARBA" id="ARBA00022989"/>
    </source>
</evidence>
<evidence type="ECO:0000256" key="5">
    <source>
        <dbReference type="ARBA" id="ARBA00023136"/>
    </source>
</evidence>
<proteinExistence type="predicted"/>
<comment type="subcellular location">
    <subcellularLocation>
        <location evidence="1">Membrane</location>
        <topology evidence="1">Multi-pass membrane protein</topology>
    </subcellularLocation>
</comment>
<dbReference type="GO" id="GO:0005886">
    <property type="term" value="C:plasma membrane"/>
    <property type="evidence" value="ECO:0007669"/>
    <property type="project" value="TreeGrafter"/>
</dbReference>
<dbReference type="InterPro" id="IPR037272">
    <property type="entry name" value="SNS_sf"/>
</dbReference>
<keyword evidence="4 7" id="KW-1133">Transmembrane helix</keyword>
<dbReference type="AlphaFoldDB" id="A0A7S3TEF4"/>
<keyword evidence="5 7" id="KW-0472">Membrane</keyword>
<gene>
    <name evidence="8" type="ORF">SACU0126_LOCUS25316</name>
</gene>
<feature type="compositionally biased region" description="Polar residues" evidence="6">
    <location>
        <begin position="413"/>
        <end position="429"/>
    </location>
</feature>
<dbReference type="SUPFAM" id="SSF161070">
    <property type="entry name" value="SNF-like"/>
    <property type="match status" value="1"/>
</dbReference>
<feature type="transmembrane region" description="Helical" evidence="7">
    <location>
        <begin position="205"/>
        <end position="226"/>
    </location>
</feature>
<feature type="transmembrane region" description="Helical" evidence="7">
    <location>
        <begin position="372"/>
        <end position="391"/>
    </location>
</feature>
<protein>
    <submittedName>
        <fullName evidence="8">Uncharacterized protein</fullName>
    </submittedName>
</protein>
<accession>A0A7S3TEF4</accession>
<feature type="transmembrane region" description="Helical" evidence="7">
    <location>
        <begin position="133"/>
        <end position="154"/>
    </location>
</feature>